<gene>
    <name evidence="2" type="ORF">TNIN_124201</name>
</gene>
<evidence type="ECO:0000256" key="1">
    <source>
        <dbReference type="SAM" id="MobiDB-lite"/>
    </source>
</evidence>
<evidence type="ECO:0000313" key="2">
    <source>
        <dbReference type="EMBL" id="GFY60708.1"/>
    </source>
</evidence>
<name>A0A8X7CBJ6_9ARAC</name>
<reference evidence="2" key="1">
    <citation type="submission" date="2020-08" db="EMBL/GenBank/DDBJ databases">
        <title>Multicomponent nature underlies the extraordinary mechanical properties of spider dragline silk.</title>
        <authorList>
            <person name="Kono N."/>
            <person name="Nakamura H."/>
            <person name="Mori M."/>
            <person name="Yoshida Y."/>
            <person name="Ohtoshi R."/>
            <person name="Malay A.D."/>
            <person name="Moran D.A.P."/>
            <person name="Tomita M."/>
            <person name="Numata K."/>
            <person name="Arakawa K."/>
        </authorList>
    </citation>
    <scope>NUCLEOTIDE SEQUENCE</scope>
</reference>
<proteinExistence type="predicted"/>
<organism evidence="2 3">
    <name type="scientific">Trichonephila inaurata madagascariensis</name>
    <dbReference type="NCBI Taxonomy" id="2747483"/>
    <lineage>
        <taxon>Eukaryota</taxon>
        <taxon>Metazoa</taxon>
        <taxon>Ecdysozoa</taxon>
        <taxon>Arthropoda</taxon>
        <taxon>Chelicerata</taxon>
        <taxon>Arachnida</taxon>
        <taxon>Araneae</taxon>
        <taxon>Araneomorphae</taxon>
        <taxon>Entelegynae</taxon>
        <taxon>Araneoidea</taxon>
        <taxon>Nephilidae</taxon>
        <taxon>Trichonephila</taxon>
        <taxon>Trichonephila inaurata</taxon>
    </lineage>
</organism>
<accession>A0A8X7CBJ6</accession>
<keyword evidence="3" id="KW-1185">Reference proteome</keyword>
<protein>
    <submittedName>
        <fullName evidence="2">Uncharacterized protein</fullName>
    </submittedName>
</protein>
<comment type="caution">
    <text evidence="2">The sequence shown here is derived from an EMBL/GenBank/DDBJ whole genome shotgun (WGS) entry which is preliminary data.</text>
</comment>
<dbReference type="Proteomes" id="UP000886998">
    <property type="component" value="Unassembled WGS sequence"/>
</dbReference>
<feature type="region of interest" description="Disordered" evidence="1">
    <location>
        <begin position="1"/>
        <end position="20"/>
    </location>
</feature>
<dbReference type="AlphaFoldDB" id="A0A8X7CBJ6"/>
<evidence type="ECO:0000313" key="3">
    <source>
        <dbReference type="Proteomes" id="UP000886998"/>
    </source>
</evidence>
<dbReference type="EMBL" id="BMAV01013262">
    <property type="protein sequence ID" value="GFY60708.1"/>
    <property type="molecule type" value="Genomic_DNA"/>
</dbReference>
<feature type="compositionally biased region" description="Polar residues" evidence="1">
    <location>
        <begin position="84"/>
        <end position="93"/>
    </location>
</feature>
<sequence>MSSNLTTGHQEMLHGLPRNVPPTFRPHWTPNFAGNDTSRKVSFYPLLLVRCSAFQHLSSLHFGAFNPPITLRRVEDVRGDIQTHTQPFTQTAANPVRERPLANC</sequence>
<feature type="region of interest" description="Disordered" evidence="1">
    <location>
        <begin position="84"/>
        <end position="104"/>
    </location>
</feature>